<evidence type="ECO:0000256" key="3">
    <source>
        <dbReference type="ARBA" id="ARBA00022452"/>
    </source>
</evidence>
<keyword evidence="7 8" id="KW-0998">Cell outer membrane</keyword>
<keyword evidence="10" id="KW-0732">Signal</keyword>
<dbReference type="CDD" id="cd01347">
    <property type="entry name" value="ligand_gated_channel"/>
    <property type="match status" value="1"/>
</dbReference>
<gene>
    <name evidence="13" type="ORF">ACFFJC_13845</name>
</gene>
<comment type="subcellular location">
    <subcellularLocation>
        <location evidence="1 8">Cell outer membrane</location>
        <topology evidence="1 8">Multi-pass membrane protein</topology>
    </subcellularLocation>
</comment>
<evidence type="ECO:0000313" key="14">
    <source>
        <dbReference type="Proteomes" id="UP001589798"/>
    </source>
</evidence>
<dbReference type="Gene3D" id="2.170.130.10">
    <property type="entry name" value="TonB-dependent receptor, plug domain"/>
    <property type="match status" value="1"/>
</dbReference>
<evidence type="ECO:0000256" key="8">
    <source>
        <dbReference type="PROSITE-ProRule" id="PRU01360"/>
    </source>
</evidence>
<accession>A0ABV6CY92</accession>
<evidence type="ECO:0000256" key="6">
    <source>
        <dbReference type="ARBA" id="ARBA00023136"/>
    </source>
</evidence>
<evidence type="ECO:0000256" key="5">
    <source>
        <dbReference type="ARBA" id="ARBA00023077"/>
    </source>
</evidence>
<dbReference type="InterPro" id="IPR036942">
    <property type="entry name" value="Beta-barrel_TonB_sf"/>
</dbReference>
<evidence type="ECO:0000256" key="4">
    <source>
        <dbReference type="ARBA" id="ARBA00022692"/>
    </source>
</evidence>
<reference evidence="13 14" key="1">
    <citation type="submission" date="2024-09" db="EMBL/GenBank/DDBJ databases">
        <authorList>
            <person name="Sun Q."/>
            <person name="Mori K."/>
        </authorList>
    </citation>
    <scope>NUCLEOTIDE SEQUENCE [LARGE SCALE GENOMIC DNA]</scope>
    <source>
        <strain evidence="13 14">CCM 7706</strain>
    </source>
</reference>
<keyword evidence="6 8" id="KW-0472">Membrane</keyword>
<sequence length="766" mass="79754">MRSRLTGVALCAALTTTAAAQAQSHDTQPTAASDDIIVTGTRAPDRTALQSSAPIDVVSGDRITGQAMPDLGRALNFLDPSINFARAATTASAANTRPITLRGLSPDQTLVLVNGKRWHANAVLNVNNSIGRGSAGIDLDTIPEAAIERIEILRDGAAAQYGSEAIAGVVNIILKSNAHGGAGDLLGAITEAGDGASGAVSASVGLPLGGGHITLTVAARHADPTNRALVDQRFGRVTYRIGDPLSSIANGAIDLALPLGGAELYAFGTATRKRSNNAAGFRVPGFSPLYPNGFLPIIEPTIDDIGATVGVRGTIATARWDVSESYGYNRANFQMFNTANASLGAASPTRFDSGGVTYRQAVTDATISQPLDGVLAGGNIAVGGQYRHESYGIRNGEPLAYFGLGADGFAGFNPRNPTDARHNAWAAFVDAELRPVRPLLIGGAARYDHYDDFGGRATWRLTARLDAARGVALRGTIGTGFKAPSLQQQYFSAVQGATSAGKLVTVATLPVSDPIAAALGASALKPERSRNATLGVVFGPFAGFVFTADWFHIRIRDRIALSEQLGGAAVNAVLAANDITGFSQVRFFTNAVDTTTEGVEITARWAGRIGSSTHLAVNLGYGLFENRLDQLRANPALPTLPLLANKSILFLTAAQPKNKATMQVQLDRGPLDLGLNLAAFGTYTSAPLVATQTFGGKETLDLSAGYTLRSGIRIGAGVQNLFDAKPDPIADQSAVIAATGGSFPTGEETPIGVNGRSYYLRLSARF</sequence>
<feature type="domain" description="TonB-dependent receptor-like beta-barrel" evidence="11">
    <location>
        <begin position="309"/>
        <end position="721"/>
    </location>
</feature>
<keyword evidence="5 9" id="KW-0798">TonB box</keyword>
<evidence type="ECO:0000259" key="12">
    <source>
        <dbReference type="Pfam" id="PF07715"/>
    </source>
</evidence>
<proteinExistence type="inferred from homology"/>
<dbReference type="Gene3D" id="2.40.170.20">
    <property type="entry name" value="TonB-dependent receptor, beta-barrel domain"/>
    <property type="match status" value="1"/>
</dbReference>
<keyword evidence="4 8" id="KW-0812">Transmembrane</keyword>
<dbReference type="InterPro" id="IPR037066">
    <property type="entry name" value="Plug_dom_sf"/>
</dbReference>
<organism evidence="13 14">
    <name type="scientific">Novosphingobium soli</name>
    <dbReference type="NCBI Taxonomy" id="574956"/>
    <lineage>
        <taxon>Bacteria</taxon>
        <taxon>Pseudomonadati</taxon>
        <taxon>Pseudomonadota</taxon>
        <taxon>Alphaproteobacteria</taxon>
        <taxon>Sphingomonadales</taxon>
        <taxon>Sphingomonadaceae</taxon>
        <taxon>Novosphingobium</taxon>
    </lineage>
</organism>
<dbReference type="EMBL" id="JBHLWK010000017">
    <property type="protein sequence ID" value="MFC0205348.1"/>
    <property type="molecule type" value="Genomic_DNA"/>
</dbReference>
<feature type="signal peptide" evidence="10">
    <location>
        <begin position="1"/>
        <end position="22"/>
    </location>
</feature>
<keyword evidence="13" id="KW-0675">Receptor</keyword>
<feature type="domain" description="TonB-dependent receptor plug" evidence="12">
    <location>
        <begin position="50"/>
        <end position="169"/>
    </location>
</feature>
<dbReference type="SUPFAM" id="SSF56935">
    <property type="entry name" value="Porins"/>
    <property type="match status" value="1"/>
</dbReference>
<evidence type="ECO:0000256" key="2">
    <source>
        <dbReference type="ARBA" id="ARBA00022448"/>
    </source>
</evidence>
<dbReference type="PROSITE" id="PS52016">
    <property type="entry name" value="TONB_DEPENDENT_REC_3"/>
    <property type="match status" value="1"/>
</dbReference>
<dbReference type="PANTHER" id="PTHR47234">
    <property type="match status" value="1"/>
</dbReference>
<dbReference type="InterPro" id="IPR039426">
    <property type="entry name" value="TonB-dep_rcpt-like"/>
</dbReference>
<dbReference type="Pfam" id="PF07715">
    <property type="entry name" value="Plug"/>
    <property type="match status" value="1"/>
</dbReference>
<dbReference type="RefSeq" id="WP_379488085.1">
    <property type="nucleotide sequence ID" value="NZ_JBHLWK010000017.1"/>
</dbReference>
<dbReference type="Pfam" id="PF00593">
    <property type="entry name" value="TonB_dep_Rec_b-barrel"/>
    <property type="match status" value="1"/>
</dbReference>
<name>A0ABV6CY92_9SPHN</name>
<comment type="similarity">
    <text evidence="8 9">Belongs to the TonB-dependent receptor family.</text>
</comment>
<dbReference type="InterPro" id="IPR000531">
    <property type="entry name" value="Beta-barrel_TonB"/>
</dbReference>
<keyword evidence="14" id="KW-1185">Reference proteome</keyword>
<evidence type="ECO:0000259" key="11">
    <source>
        <dbReference type="Pfam" id="PF00593"/>
    </source>
</evidence>
<dbReference type="Proteomes" id="UP001589798">
    <property type="component" value="Unassembled WGS sequence"/>
</dbReference>
<dbReference type="InterPro" id="IPR012910">
    <property type="entry name" value="Plug_dom"/>
</dbReference>
<evidence type="ECO:0000256" key="10">
    <source>
        <dbReference type="SAM" id="SignalP"/>
    </source>
</evidence>
<evidence type="ECO:0000256" key="9">
    <source>
        <dbReference type="RuleBase" id="RU003357"/>
    </source>
</evidence>
<keyword evidence="2 8" id="KW-0813">Transport</keyword>
<evidence type="ECO:0000313" key="13">
    <source>
        <dbReference type="EMBL" id="MFC0205348.1"/>
    </source>
</evidence>
<keyword evidence="3 8" id="KW-1134">Transmembrane beta strand</keyword>
<evidence type="ECO:0000256" key="1">
    <source>
        <dbReference type="ARBA" id="ARBA00004571"/>
    </source>
</evidence>
<dbReference type="PANTHER" id="PTHR47234:SF3">
    <property type="entry name" value="SECRETIN_TONB SHORT N-TERMINAL DOMAIN-CONTAINING PROTEIN"/>
    <property type="match status" value="1"/>
</dbReference>
<protein>
    <submittedName>
        <fullName evidence="13">TonB-dependent receptor plug domain-containing protein</fullName>
    </submittedName>
</protein>
<feature type="chain" id="PRO_5045336729" evidence="10">
    <location>
        <begin position="23"/>
        <end position="766"/>
    </location>
</feature>
<comment type="caution">
    <text evidence="13">The sequence shown here is derived from an EMBL/GenBank/DDBJ whole genome shotgun (WGS) entry which is preliminary data.</text>
</comment>
<evidence type="ECO:0000256" key="7">
    <source>
        <dbReference type="ARBA" id="ARBA00023237"/>
    </source>
</evidence>